<dbReference type="AlphaFoldDB" id="A0A4S8SJ63"/>
<gene>
    <name evidence="1" type="ORF">D6D28_04914</name>
</gene>
<dbReference type="EMBL" id="QZAF01000181">
    <property type="protein sequence ID" value="THV70782.1"/>
    <property type="molecule type" value="Genomic_DNA"/>
</dbReference>
<comment type="caution">
    <text evidence="1">The sequence shown here is derived from an EMBL/GenBank/DDBJ whole genome shotgun (WGS) entry which is preliminary data.</text>
</comment>
<sequence length="434" mass="50298">MVSPNSYGTKYGVLIPLDLFPLIARHSDVDSIKRLRLTCSSVNKLVAPVFANMALWCIFLNMAPHSLERIVQICTATWAARHVEEIHLPAGIDRSSGFQANSPARSSPRAVLKSICDALKIALQGLQRAQNYQVRVIVSQFNFPGYPKPRNLQRCVLGAMLESEYHLEQLHLLLELHPHKMWNWEIMPDGLPLHLGTTLKKLIVECKPPGIGEEHSTERLVFEDTALARTLDHSIRLEHLQVIGEPGTYNDSLREEICKHLQKRCLKSLDFPMPRTIKSDLDNFRNAKRRLSLRLAQYNAAAFTETDYPALPRITLTRSSYQRHFTQYYRPNDSSNSFERTVKEMTSEPIITHQWDWDKAIFVELESDAAEMIEPILDIWHRYREGFEEMQQFFEKVEKAQNFTLSQSLSIEEEFQNLNKKMIDMYQKLRYTLV</sequence>
<organism evidence="1 2">
    <name type="scientific">Aureobasidium pullulans</name>
    <name type="common">Black yeast</name>
    <name type="synonym">Pullularia pullulans</name>
    <dbReference type="NCBI Taxonomy" id="5580"/>
    <lineage>
        <taxon>Eukaryota</taxon>
        <taxon>Fungi</taxon>
        <taxon>Dikarya</taxon>
        <taxon>Ascomycota</taxon>
        <taxon>Pezizomycotina</taxon>
        <taxon>Dothideomycetes</taxon>
        <taxon>Dothideomycetidae</taxon>
        <taxon>Dothideales</taxon>
        <taxon>Saccotheciaceae</taxon>
        <taxon>Aureobasidium</taxon>
    </lineage>
</organism>
<evidence type="ECO:0000313" key="1">
    <source>
        <dbReference type="EMBL" id="THV70782.1"/>
    </source>
</evidence>
<protein>
    <submittedName>
        <fullName evidence="1">Uncharacterized protein</fullName>
    </submittedName>
</protein>
<dbReference type="Proteomes" id="UP000304951">
    <property type="component" value="Unassembled WGS sequence"/>
</dbReference>
<reference evidence="1 2" key="1">
    <citation type="submission" date="2018-10" db="EMBL/GenBank/DDBJ databases">
        <title>Fifty Aureobasidium pullulans genomes reveal a recombining polyextremotolerant generalist.</title>
        <authorList>
            <person name="Gostincar C."/>
            <person name="Turk M."/>
            <person name="Zajc J."/>
            <person name="Gunde-Cimerman N."/>
        </authorList>
    </citation>
    <scope>NUCLEOTIDE SEQUENCE [LARGE SCALE GENOMIC DNA]</scope>
    <source>
        <strain evidence="1 2">EXF-11900</strain>
    </source>
</reference>
<proteinExistence type="predicted"/>
<name>A0A4S8SJ63_AURPU</name>
<accession>A0A4S8SJ63</accession>
<evidence type="ECO:0000313" key="2">
    <source>
        <dbReference type="Proteomes" id="UP000304951"/>
    </source>
</evidence>